<dbReference type="Proteomes" id="UP000255355">
    <property type="component" value="Unassembled WGS sequence"/>
</dbReference>
<dbReference type="PANTHER" id="PTHR33371">
    <property type="entry name" value="INTERMEMBRANE PHOSPHOLIPID TRANSPORT SYSTEM BINDING PROTEIN MLAD-RELATED"/>
    <property type="match status" value="1"/>
</dbReference>
<feature type="compositionally biased region" description="Pro residues" evidence="1">
    <location>
        <begin position="427"/>
        <end position="449"/>
    </location>
</feature>
<keyword evidence="2" id="KW-1133">Transmembrane helix</keyword>
<reference evidence="5 6" key="1">
    <citation type="submission" date="2018-07" db="EMBL/GenBank/DDBJ databases">
        <title>Genomic Encyclopedia of Type Strains, Phase IV (KMG-IV): sequencing the most valuable type-strain genomes for metagenomic binning, comparative biology and taxonomic classification.</title>
        <authorList>
            <person name="Goeker M."/>
        </authorList>
    </citation>
    <scope>NUCLEOTIDE SEQUENCE [LARGE SCALE GENOMIC DNA]</scope>
    <source>
        <strain evidence="5 6">DSM 44952</strain>
    </source>
</reference>
<proteinExistence type="predicted"/>
<evidence type="ECO:0000256" key="2">
    <source>
        <dbReference type="SAM" id="Phobius"/>
    </source>
</evidence>
<keyword evidence="2" id="KW-0472">Membrane</keyword>
<dbReference type="InterPro" id="IPR052336">
    <property type="entry name" value="MlaD_Phospholipid_Transporter"/>
</dbReference>
<dbReference type="RefSeq" id="WP_068019126.1">
    <property type="nucleotide sequence ID" value="NZ_QQAZ01000014.1"/>
</dbReference>
<dbReference type="PANTHER" id="PTHR33371:SF19">
    <property type="entry name" value="MCE-FAMILY PROTEIN MCE4A"/>
    <property type="match status" value="1"/>
</dbReference>
<comment type="caution">
    <text evidence="5">The sequence shown here is derived from an EMBL/GenBank/DDBJ whole genome shotgun (WGS) entry which is preliminary data.</text>
</comment>
<evidence type="ECO:0000313" key="6">
    <source>
        <dbReference type="Proteomes" id="UP000255355"/>
    </source>
</evidence>
<dbReference type="InterPro" id="IPR003399">
    <property type="entry name" value="Mce/MlaD"/>
</dbReference>
<evidence type="ECO:0000259" key="3">
    <source>
        <dbReference type="Pfam" id="PF02470"/>
    </source>
</evidence>
<feature type="domain" description="Mammalian cell entry C-terminal" evidence="4">
    <location>
        <begin position="130"/>
        <end position="349"/>
    </location>
</feature>
<name>A0A370GMS9_9NOCA</name>
<dbReference type="AlphaFoldDB" id="A0A370GMS9"/>
<gene>
    <name evidence="5" type="ORF">DFR68_11456</name>
</gene>
<feature type="region of interest" description="Disordered" evidence="1">
    <location>
        <begin position="421"/>
        <end position="449"/>
    </location>
</feature>
<keyword evidence="6" id="KW-1185">Reference proteome</keyword>
<dbReference type="EMBL" id="QQAZ01000014">
    <property type="protein sequence ID" value="RDI45035.1"/>
    <property type="molecule type" value="Genomic_DNA"/>
</dbReference>
<organism evidence="5 6">
    <name type="scientific">Nocardia mexicana</name>
    <dbReference type="NCBI Taxonomy" id="279262"/>
    <lineage>
        <taxon>Bacteria</taxon>
        <taxon>Bacillati</taxon>
        <taxon>Actinomycetota</taxon>
        <taxon>Actinomycetes</taxon>
        <taxon>Mycobacteriales</taxon>
        <taxon>Nocardiaceae</taxon>
        <taxon>Nocardia</taxon>
    </lineage>
</organism>
<evidence type="ECO:0000259" key="4">
    <source>
        <dbReference type="Pfam" id="PF11887"/>
    </source>
</evidence>
<evidence type="ECO:0000313" key="5">
    <source>
        <dbReference type="EMBL" id="RDI45035.1"/>
    </source>
</evidence>
<dbReference type="OrthoDB" id="4571090at2"/>
<dbReference type="STRING" id="1210089.GCA_001613165_02747"/>
<keyword evidence="2" id="KW-0812">Transmembrane</keyword>
<dbReference type="GO" id="GO:0005576">
    <property type="term" value="C:extracellular region"/>
    <property type="evidence" value="ECO:0007669"/>
    <property type="project" value="TreeGrafter"/>
</dbReference>
<dbReference type="Pfam" id="PF11887">
    <property type="entry name" value="Mce4_CUP1"/>
    <property type="match status" value="1"/>
</dbReference>
<evidence type="ECO:0000256" key="1">
    <source>
        <dbReference type="SAM" id="MobiDB-lite"/>
    </source>
</evidence>
<accession>A0A370GMS9</accession>
<dbReference type="Pfam" id="PF02470">
    <property type="entry name" value="MlaD"/>
    <property type="match status" value="1"/>
</dbReference>
<protein>
    <submittedName>
        <fullName evidence="5">Virulence factor Mce-like protein</fullName>
    </submittedName>
</protein>
<dbReference type="InterPro" id="IPR024516">
    <property type="entry name" value="Mce_C"/>
</dbReference>
<dbReference type="GO" id="GO:0051701">
    <property type="term" value="P:biological process involved in interaction with host"/>
    <property type="evidence" value="ECO:0007669"/>
    <property type="project" value="TreeGrafter"/>
</dbReference>
<feature type="transmembrane region" description="Helical" evidence="2">
    <location>
        <begin position="17"/>
        <end position="37"/>
    </location>
</feature>
<feature type="domain" description="Mce/MlaD" evidence="3">
    <location>
        <begin position="46"/>
        <end position="124"/>
    </location>
</feature>
<sequence>MSIAFESDGKVLPNWNLLLRGIVFLAVASVVGGLMLARSQGAFRETVRVTAELVNVGDGLPAKSDVKYQGVLVGQVDSVTPSTDGGPNHVHIDLKPGYLQGIPATVTARVVPSNVFAVPSIQLVYNGRGAPLAAGGRIAEDHSQETVRLQTSLTALSRIAAAAGRSGSEPALGILAVVERATAGHGEQAVRAGAELTRISQALNASMAPDGTGSTLDALSQALAGLRTSAPDLLGAVHNAVAPMRAVAERRDQLATLLTGGLTTSATVATGLENRTGTITDVTGKLGPVLGTIADGSPNFTQMATSQTQMAYTFIKLWDEGDQNMTAKIILELTPHRQYTRADCPRYGDLEAPSCRTGPPGDTTIIGPTAAPVDAPMLIGGNVGATGSPQEQARIAAILGGQPNAAADILFGPLLRGNDAKVSPALGDPPPPPAVVPPPGLPALPGVPR</sequence>